<proteinExistence type="predicted"/>
<evidence type="ECO:0000313" key="1">
    <source>
        <dbReference type="EMBL" id="GET39211.1"/>
    </source>
</evidence>
<reference evidence="1" key="1">
    <citation type="submission" date="2019-10" db="EMBL/GenBank/DDBJ databases">
        <title>Draft genome sequece of Microseira wollei NIES-4236.</title>
        <authorList>
            <person name="Yamaguchi H."/>
            <person name="Suzuki S."/>
            <person name="Kawachi M."/>
        </authorList>
    </citation>
    <scope>NUCLEOTIDE SEQUENCE</scope>
    <source>
        <strain evidence="1">NIES-4236</strain>
    </source>
</reference>
<dbReference type="Proteomes" id="UP001050975">
    <property type="component" value="Unassembled WGS sequence"/>
</dbReference>
<comment type="caution">
    <text evidence="1">The sequence shown here is derived from an EMBL/GenBank/DDBJ whole genome shotgun (WGS) entry which is preliminary data.</text>
</comment>
<accession>A0AAV3XCV3</accession>
<keyword evidence="2" id="KW-1185">Reference proteome</keyword>
<protein>
    <submittedName>
        <fullName evidence="1">Uncharacterized protein</fullName>
    </submittedName>
</protein>
<name>A0AAV3XCV3_9CYAN</name>
<organism evidence="1 2">
    <name type="scientific">Microseira wollei NIES-4236</name>
    <dbReference type="NCBI Taxonomy" id="2530354"/>
    <lineage>
        <taxon>Bacteria</taxon>
        <taxon>Bacillati</taxon>
        <taxon>Cyanobacteriota</taxon>
        <taxon>Cyanophyceae</taxon>
        <taxon>Oscillatoriophycideae</taxon>
        <taxon>Aerosakkonematales</taxon>
        <taxon>Aerosakkonemataceae</taxon>
        <taxon>Microseira</taxon>
    </lineage>
</organism>
<gene>
    <name evidence="1" type="ORF">MiSe_39750</name>
</gene>
<sequence length="84" mass="9109">MNNIELHIEELVLHGMGGSDRYLIGEALQQELTRLLSEKGLPPSLAQGGEIARINAGEFEMKSGAKPEAIGIQIAHKIYGGLRE</sequence>
<dbReference type="RefSeq" id="WP_226584323.1">
    <property type="nucleotide sequence ID" value="NZ_BLAY01000061.1"/>
</dbReference>
<evidence type="ECO:0000313" key="2">
    <source>
        <dbReference type="Proteomes" id="UP001050975"/>
    </source>
</evidence>
<dbReference type="EMBL" id="BLAY01000061">
    <property type="protein sequence ID" value="GET39211.1"/>
    <property type="molecule type" value="Genomic_DNA"/>
</dbReference>
<dbReference type="AlphaFoldDB" id="A0AAV3XCV3"/>